<dbReference type="STRING" id="1280950.HJO_03105"/>
<dbReference type="GO" id="GO:0005992">
    <property type="term" value="P:trehalose biosynthetic process"/>
    <property type="evidence" value="ECO:0007669"/>
    <property type="project" value="InterPro"/>
</dbReference>
<comment type="similarity">
    <text evidence="1">Belongs to the glycosyltransferase 20 family.</text>
</comment>
<dbReference type="OrthoDB" id="9815690at2"/>
<dbReference type="Pfam" id="PF00982">
    <property type="entry name" value="Glyco_transf_20"/>
    <property type="match status" value="1"/>
</dbReference>
<dbReference type="SUPFAM" id="SSF53756">
    <property type="entry name" value="UDP-Glycosyltransferase/glycogen phosphorylase"/>
    <property type="match status" value="1"/>
</dbReference>
<gene>
    <name evidence="2" type="ORF">HJO_03105</name>
</gene>
<dbReference type="CDD" id="cd03788">
    <property type="entry name" value="GT20_TPS"/>
    <property type="match status" value="1"/>
</dbReference>
<evidence type="ECO:0000313" key="3">
    <source>
        <dbReference type="Proteomes" id="UP000025171"/>
    </source>
</evidence>
<name>A0A059FUH9_9PROT</name>
<dbReference type="eggNOG" id="COG0380">
    <property type="taxonomic scope" value="Bacteria"/>
</dbReference>
<dbReference type="GO" id="GO:0003825">
    <property type="term" value="F:alpha,alpha-trehalose-phosphate synthase (UDP-forming) activity"/>
    <property type="evidence" value="ECO:0007669"/>
    <property type="project" value="TreeGrafter"/>
</dbReference>
<dbReference type="PATRIC" id="fig|1280950.3.peg.632"/>
<reference evidence="2 3" key="1">
    <citation type="journal article" date="2014" name="Antonie Van Leeuwenhoek">
        <title>Hyphomonas beringensis sp. nov. and Hyphomonas chukchiensis sp. nov., isolated from surface seawater of the Bering Sea and Chukchi Sea.</title>
        <authorList>
            <person name="Li C."/>
            <person name="Lai Q."/>
            <person name="Li G."/>
            <person name="Dong C."/>
            <person name="Wang J."/>
            <person name="Liao Y."/>
            <person name="Shao Z."/>
        </authorList>
    </citation>
    <scope>NUCLEOTIDE SEQUENCE [LARGE SCALE GENOMIC DNA]</scope>
    <source>
        <strain evidence="2 3">MHS-2</strain>
    </source>
</reference>
<comment type="caution">
    <text evidence="2">The sequence shown here is derived from an EMBL/GenBank/DDBJ whole genome shotgun (WGS) entry which is preliminary data.</text>
</comment>
<keyword evidence="3" id="KW-1185">Reference proteome</keyword>
<proteinExistence type="inferred from homology"/>
<dbReference type="PANTHER" id="PTHR10788">
    <property type="entry name" value="TREHALOSE-6-PHOSPHATE SYNTHASE"/>
    <property type="match status" value="1"/>
</dbReference>
<accession>A0A059FUH9</accession>
<dbReference type="Proteomes" id="UP000025171">
    <property type="component" value="Unassembled WGS sequence"/>
</dbReference>
<dbReference type="Gene3D" id="3.40.50.2000">
    <property type="entry name" value="Glycogen Phosphorylase B"/>
    <property type="match status" value="2"/>
</dbReference>
<dbReference type="EMBL" id="ARYK01000001">
    <property type="protein sequence ID" value="KCZ94329.1"/>
    <property type="molecule type" value="Genomic_DNA"/>
</dbReference>
<evidence type="ECO:0000256" key="1">
    <source>
        <dbReference type="ARBA" id="ARBA00008799"/>
    </source>
</evidence>
<dbReference type="InterPro" id="IPR001830">
    <property type="entry name" value="Glyco_trans_20"/>
</dbReference>
<sequence>MPEDLSSSSSRLVVVSNRTAFGSQTRAGGLAVALWDTLSASNGLWIGWSGKIYDVPRRRSQVVEEDGISFALADMSKADYDGFYLGYANSVLWPVMHNRLDLAVFDSDYFTAYSVINRRFAALVAEHAHEDDLVWVQDYHFLLLAKYMKEDGWRGQCGFFLHVPFPAPEVFRSIPNHLDLAAGLCAYDVVGLQSRHDVANLARYLQEEMGAERIDSDRLRIGDHVLVLRHCPIGIDAGGFSAAATSAPAVQASHRLERFLGSRDLIIGVDRMDYSKGLPQRFEAMATLFDKYPELHGNISFTQIAPPSRSVVEEYVLLRQQLDELCGRINGDYGDLDWIPIRYLARGYDREELAGLYRLARVGLVTPLQDGMNLVAKEYVAAQDPANPGVLVLSQFAGAADQMPEALIINPHDTESVADAVHAALAMPLEERQRRWQALYKGICTEDINWWRERFLAAFDMQVSQD</sequence>
<evidence type="ECO:0000313" key="2">
    <source>
        <dbReference type="EMBL" id="KCZ94329.1"/>
    </source>
</evidence>
<protein>
    <submittedName>
        <fullName evidence="2">Alpha,alpha-trehalose-phosphate synthase</fullName>
    </submittedName>
</protein>
<dbReference type="RefSeq" id="WP_035613411.1">
    <property type="nucleotide sequence ID" value="NZ_ARYK01000001.1"/>
</dbReference>
<organism evidence="2 3">
    <name type="scientific">Hyphomonas johnsonii MHS-2</name>
    <dbReference type="NCBI Taxonomy" id="1280950"/>
    <lineage>
        <taxon>Bacteria</taxon>
        <taxon>Pseudomonadati</taxon>
        <taxon>Pseudomonadota</taxon>
        <taxon>Alphaproteobacteria</taxon>
        <taxon>Hyphomonadales</taxon>
        <taxon>Hyphomonadaceae</taxon>
        <taxon>Hyphomonas</taxon>
    </lineage>
</organism>
<dbReference type="AlphaFoldDB" id="A0A059FUH9"/>
<dbReference type="PANTHER" id="PTHR10788:SF106">
    <property type="entry name" value="BCDNA.GH08860"/>
    <property type="match status" value="1"/>
</dbReference>